<evidence type="ECO:0000313" key="2">
    <source>
        <dbReference type="Proteomes" id="UP000265000"/>
    </source>
</evidence>
<organism evidence="1 2">
    <name type="scientific">Fundulus heteroclitus</name>
    <name type="common">Killifish</name>
    <name type="synonym">Mummichog</name>
    <dbReference type="NCBI Taxonomy" id="8078"/>
    <lineage>
        <taxon>Eukaryota</taxon>
        <taxon>Metazoa</taxon>
        <taxon>Chordata</taxon>
        <taxon>Craniata</taxon>
        <taxon>Vertebrata</taxon>
        <taxon>Euteleostomi</taxon>
        <taxon>Actinopterygii</taxon>
        <taxon>Neopterygii</taxon>
        <taxon>Teleostei</taxon>
        <taxon>Neoteleostei</taxon>
        <taxon>Acanthomorphata</taxon>
        <taxon>Ovalentaria</taxon>
        <taxon>Atherinomorphae</taxon>
        <taxon>Cyprinodontiformes</taxon>
        <taxon>Fundulidae</taxon>
        <taxon>Fundulus</taxon>
    </lineage>
</organism>
<dbReference type="STRING" id="8078.ENSFHEP00000005380"/>
<dbReference type="Ensembl" id="ENSFHET00000007275.1">
    <property type="protein sequence ID" value="ENSFHEP00000005380.1"/>
    <property type="gene ID" value="ENSFHEG00000006341.1"/>
</dbReference>
<proteinExistence type="predicted"/>
<evidence type="ECO:0000313" key="1">
    <source>
        <dbReference type="Ensembl" id="ENSFHEP00000005380.1"/>
    </source>
</evidence>
<accession>A0A3Q2P1D2</accession>
<dbReference type="GeneTree" id="ENSGT00940000156925"/>
<dbReference type="Proteomes" id="UP000265000">
    <property type="component" value="Unplaced"/>
</dbReference>
<reference evidence="1" key="2">
    <citation type="submission" date="2025-09" db="UniProtKB">
        <authorList>
            <consortium name="Ensembl"/>
        </authorList>
    </citation>
    <scope>IDENTIFICATION</scope>
</reference>
<dbReference type="AlphaFoldDB" id="A0A3Q2P1D2"/>
<name>A0A3Q2P1D2_FUNHE</name>
<keyword evidence="2" id="KW-1185">Reference proteome</keyword>
<reference evidence="1" key="1">
    <citation type="submission" date="2025-08" db="UniProtKB">
        <authorList>
            <consortium name="Ensembl"/>
        </authorList>
    </citation>
    <scope>IDENTIFICATION</scope>
</reference>
<protein>
    <submittedName>
        <fullName evidence="1">Uncharacterized protein</fullName>
    </submittedName>
</protein>
<sequence>MVDKNIYIVQGEITTVVGAIKRNSRWNNHTSQDEEQDPLLNSFGHLKEILNNIKGRLSVHPSVFFRLYGVGSRG</sequence>